<evidence type="ECO:0000313" key="3">
    <source>
        <dbReference type="EMBL" id="TDH38824.1"/>
    </source>
</evidence>
<dbReference type="AlphaFoldDB" id="A0A4R5PP23"/>
<evidence type="ECO:0000313" key="4">
    <source>
        <dbReference type="Proteomes" id="UP000295131"/>
    </source>
</evidence>
<feature type="region of interest" description="Disordered" evidence="1">
    <location>
        <begin position="1"/>
        <end position="47"/>
    </location>
</feature>
<dbReference type="Proteomes" id="UP000295131">
    <property type="component" value="Unassembled WGS sequence"/>
</dbReference>
<dbReference type="Pfam" id="PF08299">
    <property type="entry name" value="Bac_DnaA_C"/>
    <property type="match status" value="1"/>
</dbReference>
<evidence type="ECO:0000259" key="2">
    <source>
        <dbReference type="SMART" id="SM00760"/>
    </source>
</evidence>
<comment type="caution">
    <text evidence="3">The sequence shown here is derived from an EMBL/GenBank/DDBJ whole genome shotgun (WGS) entry which is preliminary data.</text>
</comment>
<proteinExistence type="predicted"/>
<evidence type="ECO:0000256" key="1">
    <source>
        <dbReference type="SAM" id="MobiDB-lite"/>
    </source>
</evidence>
<dbReference type="GO" id="GO:0006275">
    <property type="term" value="P:regulation of DNA replication"/>
    <property type="evidence" value="ECO:0007669"/>
    <property type="project" value="InterPro"/>
</dbReference>
<dbReference type="SUPFAM" id="SSF48295">
    <property type="entry name" value="TrpR-like"/>
    <property type="match status" value="1"/>
</dbReference>
<sequence>MRQEACTGQCRQRADMPPATNITSPRSESDHASATAGMSGGRERRASRQTQVAIIQKLVAQLFDLGCQGALGAGTAARRPGCHMRQITMYLCRVVLSMPYQHIAEAVGRDRSTVIHGCAAIEDRRDAPDYDAFMDRCEQCVRVVFGQADEDCDVARS</sequence>
<keyword evidence="4" id="KW-1185">Reference proteome</keyword>
<dbReference type="GO" id="GO:0043565">
    <property type="term" value="F:sequence-specific DNA binding"/>
    <property type="evidence" value="ECO:0007669"/>
    <property type="project" value="InterPro"/>
</dbReference>
<dbReference type="CDD" id="cd06571">
    <property type="entry name" value="Bac_DnaA_C"/>
    <property type="match status" value="1"/>
</dbReference>
<gene>
    <name evidence="3" type="ORF">E2A64_06950</name>
</gene>
<dbReference type="GO" id="GO:0006270">
    <property type="term" value="P:DNA replication initiation"/>
    <property type="evidence" value="ECO:0007669"/>
    <property type="project" value="InterPro"/>
</dbReference>
<name>A0A4R5PP23_9HYPH</name>
<protein>
    <recommendedName>
        <fullName evidence="2">Chromosomal replication initiator DnaA C-terminal domain-containing protein</fullName>
    </recommendedName>
</protein>
<dbReference type="InterPro" id="IPR013159">
    <property type="entry name" value="DnaA_C"/>
</dbReference>
<feature type="domain" description="Chromosomal replication initiator DnaA C-terminal" evidence="2">
    <location>
        <begin position="51"/>
        <end position="121"/>
    </location>
</feature>
<dbReference type="Gene3D" id="1.10.1750.10">
    <property type="match status" value="1"/>
</dbReference>
<reference evidence="3 4" key="1">
    <citation type="journal article" date="2013" name="Int. J. Syst. Evol. Microbiol.">
        <title>Hoeflea suaedae sp. nov., an endophytic bacterium isolated from the root of the halophyte Suaeda maritima.</title>
        <authorList>
            <person name="Chung E.J."/>
            <person name="Park J.A."/>
            <person name="Pramanik P."/>
            <person name="Bibi F."/>
            <person name="Jeon C.O."/>
            <person name="Chung Y.R."/>
        </authorList>
    </citation>
    <scope>NUCLEOTIDE SEQUENCE [LARGE SCALE GENOMIC DNA]</scope>
    <source>
        <strain evidence="3 4">YC6898</strain>
    </source>
</reference>
<organism evidence="3 4">
    <name type="scientific">Pseudohoeflea suaedae</name>
    <dbReference type="NCBI Taxonomy" id="877384"/>
    <lineage>
        <taxon>Bacteria</taxon>
        <taxon>Pseudomonadati</taxon>
        <taxon>Pseudomonadota</taxon>
        <taxon>Alphaproteobacteria</taxon>
        <taxon>Hyphomicrobiales</taxon>
        <taxon>Rhizobiaceae</taxon>
        <taxon>Pseudohoeflea</taxon>
    </lineage>
</organism>
<accession>A0A4R5PP23</accession>
<dbReference type="GO" id="GO:0005524">
    <property type="term" value="F:ATP binding"/>
    <property type="evidence" value="ECO:0007669"/>
    <property type="project" value="InterPro"/>
</dbReference>
<dbReference type="EMBL" id="SMSI01000001">
    <property type="protein sequence ID" value="TDH38824.1"/>
    <property type="molecule type" value="Genomic_DNA"/>
</dbReference>
<dbReference type="SMART" id="SM00760">
    <property type="entry name" value="Bac_DnaA_C"/>
    <property type="match status" value="1"/>
</dbReference>
<dbReference type="InterPro" id="IPR010921">
    <property type="entry name" value="Trp_repressor/repl_initiator"/>
</dbReference>